<evidence type="ECO:0000256" key="2">
    <source>
        <dbReference type="ARBA" id="ARBA00022490"/>
    </source>
</evidence>
<evidence type="ECO:0000256" key="14">
    <source>
        <dbReference type="SAM" id="Coils"/>
    </source>
</evidence>
<evidence type="ECO:0000256" key="10">
    <source>
        <dbReference type="ARBA" id="ARBA00022840"/>
    </source>
</evidence>
<dbReference type="InterPro" id="IPR036873">
    <property type="entry name" value="Rhodanese-like_dom_sf"/>
</dbReference>
<dbReference type="Gene3D" id="3.40.250.10">
    <property type="entry name" value="Rhodanese-like domain"/>
    <property type="match status" value="1"/>
</dbReference>
<evidence type="ECO:0000256" key="6">
    <source>
        <dbReference type="ARBA" id="ARBA00022723"/>
    </source>
</evidence>
<organism evidence="17 18">
    <name type="scientific">Oculimacula yallundae</name>
    <dbReference type="NCBI Taxonomy" id="86028"/>
    <lineage>
        <taxon>Eukaryota</taxon>
        <taxon>Fungi</taxon>
        <taxon>Dikarya</taxon>
        <taxon>Ascomycota</taxon>
        <taxon>Pezizomycotina</taxon>
        <taxon>Leotiomycetes</taxon>
        <taxon>Helotiales</taxon>
        <taxon>Ploettnerulaceae</taxon>
        <taxon>Oculimacula</taxon>
    </lineage>
</organism>
<dbReference type="InterPro" id="IPR045886">
    <property type="entry name" value="ThiF/MoeB/HesA"/>
</dbReference>
<evidence type="ECO:0000256" key="15">
    <source>
        <dbReference type="SAM" id="MobiDB-lite"/>
    </source>
</evidence>
<keyword evidence="2 13" id="KW-0963">Cytoplasm</keyword>
<evidence type="ECO:0000256" key="12">
    <source>
        <dbReference type="ARBA" id="ARBA00043893"/>
    </source>
</evidence>
<keyword evidence="13" id="KW-0501">Molybdenum cofactor biosynthesis</keyword>
<dbReference type="Pfam" id="PF00899">
    <property type="entry name" value="ThiF"/>
    <property type="match status" value="1"/>
</dbReference>
<keyword evidence="14" id="KW-0175">Coiled coil</keyword>
<feature type="coiled-coil region" evidence="14">
    <location>
        <begin position="8"/>
        <end position="35"/>
    </location>
</feature>
<comment type="catalytic activity">
    <reaction evidence="13">
        <text>[molybdopterin-synthase sulfur-carrier protein]-C-terminal Gly-Gly + ATP + H(+) = [molybdopterin-synthase sulfur-carrier protein]-C-terminal Gly-Gly-AMP + diphosphate</text>
        <dbReference type="Rhea" id="RHEA:43616"/>
        <dbReference type="Rhea" id="RHEA-COMP:12159"/>
        <dbReference type="Rhea" id="RHEA-COMP:12202"/>
        <dbReference type="ChEBI" id="CHEBI:15378"/>
        <dbReference type="ChEBI" id="CHEBI:30616"/>
        <dbReference type="ChEBI" id="CHEBI:33019"/>
        <dbReference type="ChEBI" id="CHEBI:90618"/>
        <dbReference type="ChEBI" id="CHEBI:90778"/>
        <dbReference type="EC" id="2.7.7.80"/>
    </reaction>
</comment>
<evidence type="ECO:0000256" key="5">
    <source>
        <dbReference type="ARBA" id="ARBA00022695"/>
    </source>
</evidence>
<dbReference type="EMBL" id="JAZHXI010000004">
    <property type="protein sequence ID" value="KAL2072634.1"/>
    <property type="molecule type" value="Genomic_DNA"/>
</dbReference>
<comment type="similarity">
    <text evidence="13">In the N-terminal section; belongs to the HesA/MoeB/ThiF family. UBA4 subfamily.</text>
</comment>
<evidence type="ECO:0000259" key="16">
    <source>
        <dbReference type="PROSITE" id="PS50206"/>
    </source>
</evidence>
<keyword evidence="5" id="KW-0548">Nucleotidyltransferase</keyword>
<evidence type="ECO:0000256" key="11">
    <source>
        <dbReference type="ARBA" id="ARBA00023268"/>
    </source>
</evidence>
<feature type="binding site" evidence="13">
    <location>
        <position position="125"/>
    </location>
    <ligand>
        <name>ATP</name>
        <dbReference type="ChEBI" id="CHEBI:30616"/>
    </ligand>
</feature>
<feature type="binding site" evidence="13">
    <location>
        <position position="351"/>
    </location>
    <ligand>
        <name>Zn(2+)</name>
        <dbReference type="ChEBI" id="CHEBI:29105"/>
    </ligand>
</feature>
<feature type="active site" description="Glycyl thioester intermediate; for adenylyltransferase activity" evidence="13">
    <location>
        <position position="259"/>
    </location>
</feature>
<dbReference type="CDD" id="cd00757">
    <property type="entry name" value="ThiF_MoeB_HesA_family"/>
    <property type="match status" value="1"/>
</dbReference>
<dbReference type="Pfam" id="PF00581">
    <property type="entry name" value="Rhodanese"/>
    <property type="match status" value="1"/>
</dbReference>
<dbReference type="SMART" id="SM00450">
    <property type="entry name" value="RHOD"/>
    <property type="match status" value="1"/>
</dbReference>
<feature type="binding site" evidence="13">
    <location>
        <position position="354"/>
    </location>
    <ligand>
        <name>Zn(2+)</name>
        <dbReference type="ChEBI" id="CHEBI:29105"/>
    </ligand>
</feature>
<comment type="caution">
    <text evidence="17">The sequence shown here is derived from an EMBL/GenBank/DDBJ whole genome shotgun (WGS) entry which is preliminary data.</text>
</comment>
<protein>
    <recommendedName>
        <fullName evidence="13">Adenylyltransferase and sulfurtransferase uba4</fullName>
    </recommendedName>
    <alternativeName>
        <fullName evidence="13">Common component for nitrate reductase and xanthine dehydrogenase protein F</fullName>
    </alternativeName>
    <alternativeName>
        <fullName evidence="13">Ubiquitin-like protein activator 4</fullName>
    </alternativeName>
    <domain>
        <recommendedName>
            <fullName evidence="13">Molybdopterin-synthase adenylyltransferase</fullName>
            <ecNumber evidence="13">2.7.7.80</ecNumber>
        </recommendedName>
        <alternativeName>
            <fullName evidence="13">Adenylyltransferase uba4</fullName>
        </alternativeName>
        <alternativeName>
            <fullName evidence="13">Sulfur carrier protein MOCS2A adenylyltransferase</fullName>
        </alternativeName>
    </domain>
    <domain>
        <recommendedName>
            <fullName evidence="13">Molybdopterin-synthase sulfurtransferase</fullName>
            <ecNumber evidence="13">2.8.1.11</ecNumber>
        </recommendedName>
        <alternativeName>
            <fullName evidence="13">Sulfurtransferase uba4</fullName>
        </alternativeName>
        <alternativeName>
            <fullName evidence="13">Sulfur carrier protein MOCS2A sulfurtransferase</fullName>
        </alternativeName>
    </domain>
</protein>
<feature type="compositionally biased region" description="Basic and acidic residues" evidence="15">
    <location>
        <begin position="407"/>
        <end position="424"/>
    </location>
</feature>
<evidence type="ECO:0000256" key="13">
    <source>
        <dbReference type="HAMAP-Rule" id="MF_03049"/>
    </source>
</evidence>
<comment type="subcellular location">
    <subcellularLocation>
        <location evidence="1">Cytoplasm</location>
        <location evidence="1">Cytosol</location>
    </subcellularLocation>
</comment>
<keyword evidence="10 13" id="KW-0067">ATP-binding</keyword>
<comment type="function">
    <text evidence="13">Plays a central role in 2-thiolation of mcm(5)S(2)U at tRNA wobble positions of cytosolic tRNA(Lys), tRNA(Glu) and tRNA(Gln). Also essential during biosynthesis of the molybdenum cofactor. Acts by mediating the C-terminal thiocarboxylation of sulfur carriers urm1 and MOCS2A. Its N-terminus first activates urm1 and MOCS2A as acyl-adenylates (-COAMP), then the persulfide sulfur on the catalytic cysteine is transferred to urm1 and MOCS2A to form thiocarboxylation (-COSH) of their C-terminus. The reaction probably involves hydrogen sulfide that is generated from the persulfide intermediate and that acts as nucleophile towards urm1 and MOCS2A. Subsequently, a transient disulfide bond is formed. Does not use thiosulfate as sulfur donor; nfs1 probably acting as a sulfur donor for thiocarboxylation reactions.</text>
</comment>
<feature type="region of interest" description="Disordered" evidence="15">
    <location>
        <begin position="404"/>
        <end position="424"/>
    </location>
</feature>
<feature type="region of interest" description="Disordered" evidence="15">
    <location>
        <begin position="294"/>
        <end position="320"/>
    </location>
</feature>
<dbReference type="Gene3D" id="3.40.50.720">
    <property type="entry name" value="NAD(P)-binding Rossmann-like Domain"/>
    <property type="match status" value="1"/>
</dbReference>
<reference evidence="17 18" key="1">
    <citation type="journal article" date="2024" name="Commun. Biol.">
        <title>Comparative genomic analysis of thermophilic fungi reveals convergent evolutionary adaptations and gene losses.</title>
        <authorList>
            <person name="Steindorff A.S."/>
            <person name="Aguilar-Pontes M.V."/>
            <person name="Robinson A.J."/>
            <person name="Andreopoulos B."/>
            <person name="LaButti K."/>
            <person name="Kuo A."/>
            <person name="Mondo S."/>
            <person name="Riley R."/>
            <person name="Otillar R."/>
            <person name="Haridas S."/>
            <person name="Lipzen A."/>
            <person name="Grimwood J."/>
            <person name="Schmutz J."/>
            <person name="Clum A."/>
            <person name="Reid I.D."/>
            <person name="Moisan M.C."/>
            <person name="Butler G."/>
            <person name="Nguyen T.T.M."/>
            <person name="Dewar K."/>
            <person name="Conant G."/>
            <person name="Drula E."/>
            <person name="Henrissat B."/>
            <person name="Hansel C."/>
            <person name="Singer S."/>
            <person name="Hutchinson M.I."/>
            <person name="de Vries R.P."/>
            <person name="Natvig D.O."/>
            <person name="Powell A.J."/>
            <person name="Tsang A."/>
            <person name="Grigoriev I.V."/>
        </authorList>
    </citation>
    <scope>NUCLEOTIDE SEQUENCE [LARGE SCALE GENOMIC DNA]</scope>
    <source>
        <strain evidence="17 18">CBS 494.80</strain>
    </source>
</reference>
<comment type="function">
    <text evidence="12">Plays a central role in 2-thiolation of mcm(5)S(2)U at tRNA wobble positions of cytosolic tRNA(Lys), tRNA(Glu) and tRNA(Gln). Also essential during biosynthesis of the molybdenum cofactor. Acts by mediating the C-terminal thiocarboxylation of sulfur carriers urm1 and mocs2a. Its N-terminus first activates urm1 and mocs2a as acyl-adenylates (-COAMP), then the persulfide sulfur on the catalytic cysteine is transferred to urm1 and mocs2a to form thiocarboxylation (-COSH) of their C-terminus. The reaction probably involves hydrogen sulfide that is generated from the persulfide intermediate and that acts as a nucleophile towards urm1 and mocs2a. Subsequently, a transient disulfide bond is formed. Does not use thiosulfate as sulfur donor; nfs1 probably acting as a sulfur donor for thiocarboxylation reactions.</text>
</comment>
<evidence type="ECO:0000256" key="9">
    <source>
        <dbReference type="ARBA" id="ARBA00022833"/>
    </source>
</evidence>
<evidence type="ECO:0000256" key="8">
    <source>
        <dbReference type="ARBA" id="ARBA00022786"/>
    </source>
</evidence>
<feature type="binding site" evidence="13">
    <location>
        <position position="242"/>
    </location>
    <ligand>
        <name>Zn(2+)</name>
        <dbReference type="ChEBI" id="CHEBI:29105"/>
    </ligand>
</feature>
<sequence length="529" mass="57052">MGLATTSVEALRNQITATENELKRLKEQLGALEAQDAASRGIAGLSLDAGLVTEHENHHLDEGKWPLSKEEYRRYGRQMIVPSIGIQGQLRLKNASVLIVGAGGLGCPAAAYLAGAGVSTIGIVDGDEVETSNLHRQILHSTAKVGMKKVDSAISYLKSLNPNPTYVAHPFHLTPQNSISVAQPYDLILDCTDHPTSRYLISDVCILLSKPLISASALRTDGQLIVLNSPPLPAGNTAGGPCYRCVFPKPPPAESVVSCGDGGILGPVVGVMGVLQALEALKLIVGGRLTAPIQNSDSTLNPNSDSVETAQTAQPTPSPQTIPVETTMLLFSSNSSPPFRTLRLRARRANCFACSSSSGLTVESLTSGSLDYVLFCGVNSPVNILTPEERISAKEYNTIIAQQRSQNENKSENREQNQHQNQKQDHVLIDVREKVQFDICALPNSINVPFSTFQNPKALPLPLSQITTSSSTSESSTPIYVICRLGNDSQIVTRKLKDSEFGKGGREIRDIQGGLKAWKRDVDRNWPEY</sequence>
<keyword evidence="4 13" id="KW-0819">tRNA processing</keyword>
<dbReference type="InterPro" id="IPR035985">
    <property type="entry name" value="Ubiquitin-activating_enz"/>
</dbReference>
<keyword evidence="7 13" id="KW-0547">Nucleotide-binding</keyword>
<accession>A0ABR4CU78</accession>
<proteinExistence type="inferred from homology"/>
<dbReference type="EC" id="2.7.7.80" evidence="13"/>
<dbReference type="InterPro" id="IPR000594">
    <property type="entry name" value="ThiF_NAD_FAD-bd"/>
</dbReference>
<feature type="active site" description="Cysteine persulfide intermediate; for sulfurtransferase activity" evidence="13">
    <location>
        <position position="483"/>
    </location>
</feature>
<keyword evidence="6 13" id="KW-0479">Metal-binding</keyword>
<keyword evidence="8" id="KW-0833">Ubl conjugation pathway</keyword>
<evidence type="ECO:0000256" key="1">
    <source>
        <dbReference type="ARBA" id="ARBA00004514"/>
    </source>
</evidence>
<keyword evidence="3 13" id="KW-0808">Transferase</keyword>
<name>A0ABR4CU78_9HELO</name>
<evidence type="ECO:0000256" key="3">
    <source>
        <dbReference type="ARBA" id="ARBA00022679"/>
    </source>
</evidence>
<dbReference type="InterPro" id="IPR001763">
    <property type="entry name" value="Rhodanese-like_dom"/>
</dbReference>
<feature type="binding site" evidence="13">
    <location>
        <begin position="132"/>
        <end position="136"/>
    </location>
    <ligand>
        <name>ATP</name>
        <dbReference type="ChEBI" id="CHEBI:30616"/>
    </ligand>
</feature>
<dbReference type="PANTHER" id="PTHR10953:SF102">
    <property type="entry name" value="ADENYLYLTRANSFERASE AND SULFURTRANSFERASE MOCS3"/>
    <property type="match status" value="1"/>
</dbReference>
<evidence type="ECO:0000313" key="18">
    <source>
        <dbReference type="Proteomes" id="UP001595075"/>
    </source>
</evidence>
<comment type="pathway">
    <text evidence="13">Cofactor biosynthesis; molybdopterin biosynthesis.</text>
</comment>
<gene>
    <name evidence="13" type="primary">uba4</name>
    <name evidence="13" type="synonym">cnxF</name>
    <name evidence="17" type="ORF">VTL71DRAFT_11977</name>
</gene>
<feature type="binding site" evidence="13">
    <location>
        <position position="104"/>
    </location>
    <ligand>
        <name>ATP</name>
        <dbReference type="ChEBI" id="CHEBI:30616"/>
    </ligand>
</feature>
<dbReference type="EC" id="2.8.1.11" evidence="13"/>
<keyword evidence="11 13" id="KW-0511">Multifunctional enzyme</keyword>
<feature type="binding site" evidence="13">
    <location>
        <position position="245"/>
    </location>
    <ligand>
        <name>Zn(2+)</name>
        <dbReference type="ChEBI" id="CHEBI:29105"/>
    </ligand>
</feature>
<feature type="binding site" evidence="13">
    <location>
        <begin position="193"/>
        <end position="194"/>
    </location>
    <ligand>
        <name>ATP</name>
        <dbReference type="ChEBI" id="CHEBI:30616"/>
    </ligand>
</feature>
<feature type="binding site" evidence="13">
    <location>
        <position position="149"/>
    </location>
    <ligand>
        <name>ATP</name>
        <dbReference type="ChEBI" id="CHEBI:30616"/>
    </ligand>
</feature>
<dbReference type="InterPro" id="IPR028885">
    <property type="entry name" value="MOCS3/Uba4"/>
</dbReference>
<comment type="pathway">
    <text evidence="13">tRNA modification; 5-methoxycarbonylmethyl-2-thiouridine-tRNA biosynthesis.</text>
</comment>
<dbReference type="Proteomes" id="UP001595075">
    <property type="component" value="Unassembled WGS sequence"/>
</dbReference>
<dbReference type="SUPFAM" id="SSF69572">
    <property type="entry name" value="Activating enzymes of the ubiquitin-like proteins"/>
    <property type="match status" value="1"/>
</dbReference>
<dbReference type="PANTHER" id="PTHR10953">
    <property type="entry name" value="UBIQUITIN-ACTIVATING ENZYME E1"/>
    <property type="match status" value="1"/>
</dbReference>
<feature type="domain" description="Rhodanese" evidence="16">
    <location>
        <begin position="422"/>
        <end position="527"/>
    </location>
</feature>
<comment type="cofactor">
    <cofactor evidence="13">
        <name>Zn(2+)</name>
        <dbReference type="ChEBI" id="CHEBI:29105"/>
    </cofactor>
    <text evidence="13">Binds 1 zinc ion per subunit.</text>
</comment>
<dbReference type="HAMAP" id="MF_03049">
    <property type="entry name" value="MOCS3_Uba4"/>
    <property type="match status" value="1"/>
</dbReference>
<dbReference type="PROSITE" id="PS50206">
    <property type="entry name" value="RHODANESE_3"/>
    <property type="match status" value="1"/>
</dbReference>
<keyword evidence="18" id="KW-1185">Reference proteome</keyword>
<keyword evidence="9 13" id="KW-0862">Zinc</keyword>
<evidence type="ECO:0000256" key="4">
    <source>
        <dbReference type="ARBA" id="ARBA00022694"/>
    </source>
</evidence>
<comment type="catalytic activity">
    <reaction evidence="13">
        <text>[molybdopterin-synthase sulfur-carrier protein]-C-terminal Gly-Gly-AMP + S-sulfanyl-L-cysteinyl-[cysteine desulfurase] + AH2 = [molybdopterin-synthase sulfur-carrier protein]-C-terminal-Gly-aminoethanethioate + L-cysteinyl-[cysteine desulfurase] + A + AMP + 2 H(+)</text>
        <dbReference type="Rhea" id="RHEA:48612"/>
        <dbReference type="Rhea" id="RHEA-COMP:12157"/>
        <dbReference type="Rhea" id="RHEA-COMP:12158"/>
        <dbReference type="Rhea" id="RHEA-COMP:12159"/>
        <dbReference type="Rhea" id="RHEA-COMP:19907"/>
        <dbReference type="ChEBI" id="CHEBI:13193"/>
        <dbReference type="ChEBI" id="CHEBI:15378"/>
        <dbReference type="ChEBI" id="CHEBI:17499"/>
        <dbReference type="ChEBI" id="CHEBI:29950"/>
        <dbReference type="ChEBI" id="CHEBI:61963"/>
        <dbReference type="ChEBI" id="CHEBI:90618"/>
        <dbReference type="ChEBI" id="CHEBI:232372"/>
        <dbReference type="ChEBI" id="CHEBI:456215"/>
        <dbReference type="EC" id="2.8.1.11"/>
    </reaction>
</comment>
<evidence type="ECO:0000256" key="7">
    <source>
        <dbReference type="ARBA" id="ARBA00022741"/>
    </source>
</evidence>
<evidence type="ECO:0000313" key="17">
    <source>
        <dbReference type="EMBL" id="KAL2072634.1"/>
    </source>
</evidence>